<feature type="transmembrane region" description="Helical" evidence="11">
    <location>
        <begin position="197"/>
        <end position="217"/>
    </location>
</feature>
<dbReference type="FunFam" id="3.40.50.300:FF:002283">
    <property type="entry name" value="p-GlycoProtein related"/>
    <property type="match status" value="1"/>
</dbReference>
<evidence type="ECO:0000256" key="6">
    <source>
        <dbReference type="ARBA" id="ARBA00022741"/>
    </source>
</evidence>
<feature type="domain" description="ABC transmembrane type-1" evidence="13">
    <location>
        <begin position="740"/>
        <end position="1027"/>
    </location>
</feature>
<evidence type="ECO:0000256" key="10">
    <source>
        <dbReference type="SAM" id="MobiDB-lite"/>
    </source>
</evidence>
<evidence type="ECO:0000256" key="3">
    <source>
        <dbReference type="ARBA" id="ARBA00022448"/>
    </source>
</evidence>
<evidence type="ECO:0000256" key="7">
    <source>
        <dbReference type="ARBA" id="ARBA00022840"/>
    </source>
</evidence>
<dbReference type="GO" id="GO:0005524">
    <property type="term" value="F:ATP binding"/>
    <property type="evidence" value="ECO:0007669"/>
    <property type="project" value="UniProtKB-KW"/>
</dbReference>
<evidence type="ECO:0000256" key="5">
    <source>
        <dbReference type="ARBA" id="ARBA00022737"/>
    </source>
</evidence>
<evidence type="ECO:0000256" key="11">
    <source>
        <dbReference type="SAM" id="Phobius"/>
    </source>
</evidence>
<keyword evidence="7" id="KW-0067">ATP-binding</keyword>
<feature type="transmembrane region" description="Helical" evidence="11">
    <location>
        <begin position="780"/>
        <end position="806"/>
    </location>
</feature>
<dbReference type="SUPFAM" id="SSF90123">
    <property type="entry name" value="ABC transporter transmembrane region"/>
    <property type="match status" value="2"/>
</dbReference>
<keyword evidence="8 11" id="KW-1133">Transmembrane helix</keyword>
<dbReference type="PANTHER" id="PTHR24222:SF76">
    <property type="entry name" value="MYCOBACTIN IMPORT ATP-BINDING_PERMEASE PROTEIN IRTB"/>
    <property type="match status" value="1"/>
</dbReference>
<dbReference type="PROSITE" id="PS50893">
    <property type="entry name" value="ABC_TRANSPORTER_2"/>
    <property type="match status" value="2"/>
</dbReference>
<dbReference type="Pfam" id="PF00005">
    <property type="entry name" value="ABC_tran"/>
    <property type="match status" value="2"/>
</dbReference>
<evidence type="ECO:0000256" key="2">
    <source>
        <dbReference type="ARBA" id="ARBA00007577"/>
    </source>
</evidence>
<feature type="transmembrane region" description="Helical" evidence="11">
    <location>
        <begin position="223"/>
        <end position="244"/>
    </location>
</feature>
<feature type="transmembrane region" description="Helical" evidence="11">
    <location>
        <begin position="736"/>
        <end position="760"/>
    </location>
</feature>
<feature type="transmembrane region" description="Helical" evidence="11">
    <location>
        <begin position="975"/>
        <end position="996"/>
    </location>
</feature>
<dbReference type="InterPro" id="IPR011527">
    <property type="entry name" value="ABC1_TM_dom"/>
</dbReference>
<dbReference type="PANTHER" id="PTHR24222">
    <property type="entry name" value="ABC TRANSPORTER B FAMILY"/>
    <property type="match status" value="1"/>
</dbReference>
<dbReference type="CDD" id="cd18577">
    <property type="entry name" value="ABC_6TM_Pgp_ABCB1_D1_like"/>
    <property type="match status" value="1"/>
</dbReference>
<dbReference type="InterPro" id="IPR039421">
    <property type="entry name" value="Type_1_exporter"/>
</dbReference>
<feature type="domain" description="ABC transporter" evidence="12">
    <location>
        <begin position="1061"/>
        <end position="1299"/>
    </location>
</feature>
<sequence length="1305" mass="144827">MPPTTRNYEELVQREPLIKRILRRHDADKEKPEEEQKKVSILQLFRYASKFDLILITIGSLVAIGTGLGFPFMAVIFGDISQSFINATMNYDNANITVGNETIPFRDIYSLDTFGSDVARNCLYYVYLGIAMFVAATVQVMCFLVAGENMIHRMRIAFLKAVLRQDIPWYDKNHSGTLTTKLFDNLERVKEGTGDKCALLIQFVSQFFSGLIIAFSYDWRLTLIMISLSPFMMLCGAFIAKLMASSATREAENYAKAGSVAEEVLTSIRTVVSFNGQEIECNRYNKALKASRRDGIIKSIYVGIGLAATFLIIFSSYTLAFWVGTDYVVWGWIEPGTLLTVFFSVMMGSMAMGQAGPQFAVMGTAQGAAAAIYEIIDREPEIDSYSEEGVRPSRIDGRIVVNDVRFHYPTRPDIPILKGISFDVNPGQTVALVGSSGCGKSTIVQLLLRYYNPLSGSITIDGHEISDINIRHLRNLIGVVSQEPILFNCSIKKNIMYGNEDISDEDIVRACRKANAENFINDLPEKYETLVGDRGTQLSGGQKQRIAIARALVRDPKILLLDEATSALDAESESIVQEALEKASKGRTTLIIAHRLSTIRNADKIVAIKGGEVHEVGRHEELMQKRGLYYELVNAQVFADIEKQTDPEKQLLERQLSNISSVRSRFSSVSSMKNGGTGIGRLMSVEEDDEDVPPPLKPGQQPDVKSETKRLQKDLEKEGAKPANLLAILKYARSEWIYIIIAVIASIIQGCVFPAFSLFFTEVISVFATPDKDEKSRKGHFWALMFLVLGVVQGVTMFSQAFLFGMSAERLTMRLRSMLFRNIMRMDIAYFDQPNHSSGKIATRLASDTPNVKSAIDYRLGSVFTAIVSVGCGIGIAFYYGWQMALLVVAIFPLGGVGQALQMKYIEGRSKADAKELENSGKTAMEAIENIRTVQALTLEDRFHRAFADHLAYPHSTSTRKSIVQGFTYGFSNSIFYFLYASAFRFGLYLIVHHILAPMHVMKVLFAISFTAGSLGFASAYFPEYIKARFAAGIIFKMLGETPKIDGLSHKGKRPDVRGHVHFNDLHFVYPERPGVQILKGLSLTVEPGQTLALVGPSGCGKSTVISLLERFYDPLDGQVVVDSTNLCEINPGHIRSQMALVSQEPILFDCSIRENIVYGLDPESITDAQIDEVSRLANIHKFISELPDGLDTRVGEKGTQLSGGQKQRIAIARALIRKPKILLLDEATSALDTESEKVVQEALDRAREGRTCIVIAHRLATVVNADCIAVVTDGVVIEKGTHSELMNLQGAYYKLTQKQNMKKE</sequence>
<dbReference type="GO" id="GO:0140359">
    <property type="term" value="F:ABC-type transporter activity"/>
    <property type="evidence" value="ECO:0007669"/>
    <property type="project" value="InterPro"/>
</dbReference>
<feature type="region of interest" description="Disordered" evidence="10">
    <location>
        <begin position="687"/>
        <end position="715"/>
    </location>
</feature>
<feature type="transmembrane region" description="Helical" evidence="11">
    <location>
        <begin position="124"/>
        <end position="146"/>
    </location>
</feature>
<feature type="domain" description="ABC transmembrane type-1" evidence="13">
    <location>
        <begin position="58"/>
        <end position="364"/>
    </location>
</feature>
<feature type="transmembrane region" description="Helical" evidence="11">
    <location>
        <begin position="53"/>
        <end position="77"/>
    </location>
</feature>
<feature type="transmembrane region" description="Helical" evidence="11">
    <location>
        <begin position="860"/>
        <end position="878"/>
    </location>
</feature>
<protein>
    <submittedName>
        <fullName evidence="15">Multidrug resistance protein 1</fullName>
    </submittedName>
</protein>
<comment type="subcellular location">
    <subcellularLocation>
        <location evidence="1">Membrane</location>
        <topology evidence="1">Multi-pass membrane protein</topology>
    </subcellularLocation>
</comment>
<dbReference type="WBParaSite" id="L893_g3476.t2">
    <property type="protein sequence ID" value="L893_g3476.t2"/>
    <property type="gene ID" value="L893_g3476"/>
</dbReference>
<evidence type="ECO:0000256" key="4">
    <source>
        <dbReference type="ARBA" id="ARBA00022692"/>
    </source>
</evidence>
<dbReference type="SMART" id="SM00382">
    <property type="entry name" value="AAA"/>
    <property type="match status" value="2"/>
</dbReference>
<feature type="domain" description="ABC transporter" evidence="12">
    <location>
        <begin position="399"/>
        <end position="635"/>
    </location>
</feature>
<feature type="transmembrane region" description="Helical" evidence="11">
    <location>
        <begin position="300"/>
        <end position="323"/>
    </location>
</feature>
<dbReference type="Gene3D" id="1.20.1560.10">
    <property type="entry name" value="ABC transporter type 1, transmembrane domain"/>
    <property type="match status" value="1"/>
</dbReference>
<dbReference type="InterPro" id="IPR036640">
    <property type="entry name" value="ABC1_TM_sf"/>
</dbReference>
<evidence type="ECO:0000259" key="12">
    <source>
        <dbReference type="PROSITE" id="PS50893"/>
    </source>
</evidence>
<feature type="transmembrane region" description="Helical" evidence="11">
    <location>
        <begin position="329"/>
        <end position="352"/>
    </location>
</feature>
<organism evidence="14 15">
    <name type="scientific">Steinernema glaseri</name>
    <dbReference type="NCBI Taxonomy" id="37863"/>
    <lineage>
        <taxon>Eukaryota</taxon>
        <taxon>Metazoa</taxon>
        <taxon>Ecdysozoa</taxon>
        <taxon>Nematoda</taxon>
        <taxon>Chromadorea</taxon>
        <taxon>Rhabditida</taxon>
        <taxon>Tylenchina</taxon>
        <taxon>Panagrolaimomorpha</taxon>
        <taxon>Strongyloidoidea</taxon>
        <taxon>Steinernematidae</taxon>
        <taxon>Steinernema</taxon>
    </lineage>
</organism>
<reference evidence="15" key="1">
    <citation type="submission" date="2016-11" db="UniProtKB">
        <authorList>
            <consortium name="WormBaseParasite"/>
        </authorList>
    </citation>
    <scope>IDENTIFICATION</scope>
</reference>
<evidence type="ECO:0000313" key="14">
    <source>
        <dbReference type="Proteomes" id="UP000095287"/>
    </source>
</evidence>
<dbReference type="FunFam" id="3.40.50.300:FF:000916">
    <property type="entry name" value="ABC transporter B family member 9"/>
    <property type="match status" value="1"/>
</dbReference>
<dbReference type="InterPro" id="IPR003439">
    <property type="entry name" value="ABC_transporter-like_ATP-bd"/>
</dbReference>
<dbReference type="SUPFAM" id="SSF52540">
    <property type="entry name" value="P-loop containing nucleoside triphosphate hydrolases"/>
    <property type="match status" value="2"/>
</dbReference>
<accession>A0A1I8A9J5</accession>
<dbReference type="InterPro" id="IPR027417">
    <property type="entry name" value="P-loop_NTPase"/>
</dbReference>
<comment type="similarity">
    <text evidence="2">Belongs to the ABC transporter superfamily. ABCB family. Multidrug resistance exporter (TC 3.A.1.201) subfamily.</text>
</comment>
<dbReference type="InterPro" id="IPR003593">
    <property type="entry name" value="AAA+_ATPase"/>
</dbReference>
<dbReference type="Proteomes" id="UP000095287">
    <property type="component" value="Unplaced"/>
</dbReference>
<name>A0A1I8A9J5_9BILA</name>
<dbReference type="Pfam" id="PF00664">
    <property type="entry name" value="ABC_membrane"/>
    <property type="match status" value="2"/>
</dbReference>
<feature type="compositionally biased region" description="Basic and acidic residues" evidence="10">
    <location>
        <begin position="704"/>
        <end position="715"/>
    </location>
</feature>
<dbReference type="Gene3D" id="3.40.50.300">
    <property type="entry name" value="P-loop containing nucleotide triphosphate hydrolases"/>
    <property type="match status" value="2"/>
</dbReference>
<dbReference type="GO" id="GO:0016887">
    <property type="term" value="F:ATP hydrolysis activity"/>
    <property type="evidence" value="ECO:0007669"/>
    <property type="project" value="InterPro"/>
</dbReference>
<evidence type="ECO:0000259" key="13">
    <source>
        <dbReference type="PROSITE" id="PS50929"/>
    </source>
</evidence>
<dbReference type="CDD" id="cd03249">
    <property type="entry name" value="ABC_MTABC3_MDL1_MDL2"/>
    <property type="match status" value="2"/>
</dbReference>
<feature type="transmembrane region" description="Helical" evidence="11">
    <location>
        <begin position="1002"/>
        <end position="1022"/>
    </location>
</feature>
<dbReference type="FunFam" id="1.20.1560.10:FF:000018">
    <property type="entry name" value="ATP-binding cassette subfamily B member 11"/>
    <property type="match status" value="1"/>
</dbReference>
<keyword evidence="3" id="KW-0813">Transport</keyword>
<dbReference type="PROSITE" id="PS00211">
    <property type="entry name" value="ABC_TRANSPORTER_1"/>
    <property type="match status" value="2"/>
</dbReference>
<keyword evidence="4 11" id="KW-0812">Transmembrane</keyword>
<keyword evidence="9 11" id="KW-0472">Membrane</keyword>
<evidence type="ECO:0000256" key="8">
    <source>
        <dbReference type="ARBA" id="ARBA00022989"/>
    </source>
</evidence>
<dbReference type="CDD" id="cd18578">
    <property type="entry name" value="ABC_6TM_Pgp_ABCB1_D2_like"/>
    <property type="match status" value="1"/>
</dbReference>
<proteinExistence type="inferred from homology"/>
<dbReference type="GO" id="GO:0005886">
    <property type="term" value="C:plasma membrane"/>
    <property type="evidence" value="ECO:0007669"/>
    <property type="project" value="TreeGrafter"/>
</dbReference>
<keyword evidence="14" id="KW-1185">Reference proteome</keyword>
<evidence type="ECO:0000256" key="1">
    <source>
        <dbReference type="ARBA" id="ARBA00004141"/>
    </source>
</evidence>
<dbReference type="InterPro" id="IPR017871">
    <property type="entry name" value="ABC_transporter-like_CS"/>
</dbReference>
<evidence type="ECO:0000256" key="9">
    <source>
        <dbReference type="ARBA" id="ARBA00023136"/>
    </source>
</evidence>
<dbReference type="PROSITE" id="PS50929">
    <property type="entry name" value="ABC_TM1F"/>
    <property type="match status" value="2"/>
</dbReference>
<keyword evidence="5" id="KW-0677">Repeat</keyword>
<dbReference type="FunFam" id="1.20.1560.10:FF:000121">
    <property type="entry name" value="ABC transporter B family member 9"/>
    <property type="match status" value="1"/>
</dbReference>
<evidence type="ECO:0000313" key="15">
    <source>
        <dbReference type="WBParaSite" id="L893_g3476.t2"/>
    </source>
</evidence>
<keyword evidence="6" id="KW-0547">Nucleotide-binding</keyword>